<accession>A0A8J6M5D4</accession>
<keyword evidence="2" id="KW-1185">Reference proteome</keyword>
<organism evidence="1 2">
    <name type="scientific">Neptunicella marina</name>
    <dbReference type="NCBI Taxonomy" id="2125989"/>
    <lineage>
        <taxon>Bacteria</taxon>
        <taxon>Pseudomonadati</taxon>
        <taxon>Pseudomonadota</taxon>
        <taxon>Gammaproteobacteria</taxon>
        <taxon>Alteromonadales</taxon>
        <taxon>Alteromonadaceae</taxon>
        <taxon>Neptunicella</taxon>
    </lineage>
</organism>
<sequence>MTNINVLAATSIPYSLDKEDKSWKAKNGHPWNETDEFVKAFAEEAETKIRKRSKNYGKIKNPPKPNSLADFYRKHLEDEKTLNFSEFVRKVQAENNIALKASRAQSKLVLIFLKYQKEIESQNDEKPIVKEKLIVVLLKDKSALRFSDEGIPQGTDIIDFDDVMQGAIIDSDEFSKSLLDKEDIDISFINGSSGTTNYFINFFDAKDIIKNKESVNNVLTALEKFLEKENIKRNQRDLCTEKVIAKLQYNGRNGFKTTIKDIDDAIYSSLKDQKNIDIKRSAFEEFVNNYDYKVNEEFSVTNSDIDKLEFISLETGIGSLKLKRSHFKKDKVGDVAKFNENDNTLTVTTKVKDDEVVKLLKDLQRE</sequence>
<dbReference type="AlphaFoldDB" id="A0A8J6M5D4"/>
<dbReference type="EMBL" id="JACNEP010000007">
    <property type="protein sequence ID" value="MBC3766461.1"/>
    <property type="molecule type" value="Genomic_DNA"/>
</dbReference>
<comment type="caution">
    <text evidence="1">The sequence shown here is derived from an EMBL/GenBank/DDBJ whole genome shotgun (WGS) entry which is preliminary data.</text>
</comment>
<name>A0A8J6M5D4_9ALTE</name>
<dbReference type="InterPro" id="IPR007358">
    <property type="entry name" value="Nucleoid_associated_NdpA"/>
</dbReference>
<evidence type="ECO:0000313" key="1">
    <source>
        <dbReference type="EMBL" id="MBC3766461.1"/>
    </source>
</evidence>
<dbReference type="Pfam" id="PF04245">
    <property type="entry name" value="NA37"/>
    <property type="match status" value="1"/>
</dbReference>
<proteinExistence type="predicted"/>
<dbReference type="RefSeq" id="WP_186506978.1">
    <property type="nucleotide sequence ID" value="NZ_JACNEP010000007.1"/>
</dbReference>
<protein>
    <submittedName>
        <fullName evidence="1">Nucleoid-associated protein</fullName>
    </submittedName>
</protein>
<reference evidence="1" key="1">
    <citation type="journal article" date="2018" name="Int. J. Syst. Evol. Microbiol.">
        <title>Neptunicella marina gen. nov., sp. nov., isolated from surface seawater.</title>
        <authorList>
            <person name="Liu X."/>
            <person name="Lai Q."/>
            <person name="Du Y."/>
            <person name="Zhang X."/>
            <person name="Liu Z."/>
            <person name="Sun F."/>
            <person name="Shao Z."/>
        </authorList>
    </citation>
    <scope>NUCLEOTIDE SEQUENCE</scope>
    <source>
        <strain evidence="1">S27-2</strain>
    </source>
</reference>
<dbReference type="Proteomes" id="UP000601768">
    <property type="component" value="Unassembled WGS sequence"/>
</dbReference>
<reference evidence="1" key="2">
    <citation type="submission" date="2020-08" db="EMBL/GenBank/DDBJ databases">
        <authorList>
            <person name="Lai Q."/>
        </authorList>
    </citation>
    <scope>NUCLEOTIDE SEQUENCE</scope>
    <source>
        <strain evidence="1">S27-2</strain>
    </source>
</reference>
<dbReference type="GO" id="GO:0009295">
    <property type="term" value="C:nucleoid"/>
    <property type="evidence" value="ECO:0007669"/>
    <property type="project" value="InterPro"/>
</dbReference>
<gene>
    <name evidence="1" type="ORF">H8B19_11285</name>
</gene>
<evidence type="ECO:0000313" key="2">
    <source>
        <dbReference type="Proteomes" id="UP000601768"/>
    </source>
</evidence>